<keyword evidence="2" id="KW-1133">Transmembrane helix</keyword>
<feature type="transmembrane region" description="Helical" evidence="2">
    <location>
        <begin position="357"/>
        <end position="377"/>
    </location>
</feature>
<evidence type="ECO:0000313" key="3">
    <source>
        <dbReference type="EMBL" id="BCO38206.1"/>
    </source>
</evidence>
<name>A0A2I3EWS4_9MYCO</name>
<keyword evidence="4" id="KW-1185">Reference proteome</keyword>
<evidence type="ECO:0000256" key="2">
    <source>
        <dbReference type="SAM" id="Phobius"/>
    </source>
</evidence>
<dbReference type="AlphaFoldDB" id="A0A2I3EWS4"/>
<dbReference type="EMBL" id="AP024237">
    <property type="protein sequence ID" value="BCO38206.1"/>
    <property type="molecule type" value="Genomic_DNA"/>
</dbReference>
<evidence type="ECO:0000256" key="1">
    <source>
        <dbReference type="SAM" id="MobiDB-lite"/>
    </source>
</evidence>
<feature type="transmembrane region" description="Helical" evidence="2">
    <location>
        <begin position="330"/>
        <end position="351"/>
    </location>
</feature>
<dbReference type="Proteomes" id="UP000595446">
    <property type="component" value="Chromosome"/>
</dbReference>
<dbReference type="RefSeq" id="WP_235434749.1">
    <property type="nucleotide sequence ID" value="NZ_AP024237.1"/>
</dbReference>
<protein>
    <submittedName>
        <fullName evidence="3">Uncharacterized protein</fullName>
    </submittedName>
</protein>
<sequence length="507" mass="54844">MTETAHEDPVARVDALVAAIGPRLAAPRVQRRDVVLVTGPWLAGVSGVAAALRERLPEHTFVESADLVAGEVPLAVVFVVSAAAALTPSDCALLDAAAADTDLVIGAVSKIDVHHKWRDMLTIDRDVLTTHAPRYRNVPWVGVAAAPQAGEPRVDDLVAEVQKQLADTDLVRRNRLRAWESRLQMIASRYERDAEGVGRQARIAALRDERSAVLRQRRLAKSERTIALRSQIQQARVQLSYFARNRCTSVRSELQEDAATLTRRTLPKFESYARDRFSEVVAQVNDGASRHLSDMAAVSGLTVQLPAAPEPPPVEVAPPPLQSRRLETRLMRLLGAGFGLGVALTLSRLLANLAPGLTAVGAVACVAIGLAVTAWVVGTRGLLHDRAVLDRWVGEATASLRSVVEQLVATRVLAAESALFAALGEQDELDNARVVTRLKALDTELREHAVAAARASALRDREMPTLLAALDAVRRELGESSRSTPRSDPSEQPHPSASEAHLNRSRE</sequence>
<gene>
    <name evidence="3" type="ORF">MHEC_46390</name>
</gene>
<dbReference type="STRING" id="110505.ACT16_05620"/>
<feature type="region of interest" description="Disordered" evidence="1">
    <location>
        <begin position="474"/>
        <end position="507"/>
    </location>
</feature>
<evidence type="ECO:0000313" key="4">
    <source>
        <dbReference type="Proteomes" id="UP000595446"/>
    </source>
</evidence>
<proteinExistence type="predicted"/>
<reference evidence="3 4" key="1">
    <citation type="submission" date="2020-12" db="EMBL/GenBank/DDBJ databases">
        <title>Complete genome sequence of Mycobacterium heckeshornense JCM 15655T, closely related to a pathogenic non-tuberculous mycobacterial species Mycobacterium xenopi.</title>
        <authorList>
            <person name="Yoshida M."/>
            <person name="Fukano H."/>
            <person name="Asakura T."/>
            <person name="Suzuki M."/>
            <person name="Hoshino Y."/>
        </authorList>
    </citation>
    <scope>NUCLEOTIDE SEQUENCE [LARGE SCALE GENOMIC DNA]</scope>
    <source>
        <strain evidence="3 4">JCM 15655</strain>
    </source>
</reference>
<accession>A0A2I3EWS4</accession>
<organism evidence="3 4">
    <name type="scientific">Mycobacterium heckeshornense</name>
    <dbReference type="NCBI Taxonomy" id="110505"/>
    <lineage>
        <taxon>Bacteria</taxon>
        <taxon>Bacillati</taxon>
        <taxon>Actinomycetota</taxon>
        <taxon>Actinomycetes</taxon>
        <taxon>Mycobacteriales</taxon>
        <taxon>Mycobacteriaceae</taxon>
        <taxon>Mycobacterium</taxon>
    </lineage>
</organism>
<keyword evidence="2" id="KW-0472">Membrane</keyword>
<keyword evidence="2" id="KW-0812">Transmembrane</keyword>